<proteinExistence type="inferred from homology"/>
<dbReference type="SMART" id="SM00507">
    <property type="entry name" value="HNHc"/>
    <property type="match status" value="1"/>
</dbReference>
<dbReference type="Proteomes" id="UP001501004">
    <property type="component" value="Unassembled WGS sequence"/>
</dbReference>
<protein>
    <submittedName>
        <fullName evidence="3">HNH endonuclease signature motif containing protein</fullName>
    </submittedName>
</protein>
<keyword evidence="4" id="KW-1185">Reference proteome</keyword>
<evidence type="ECO:0000313" key="3">
    <source>
        <dbReference type="EMBL" id="GAA3746200.1"/>
    </source>
</evidence>
<evidence type="ECO:0000259" key="2">
    <source>
        <dbReference type="SMART" id="SM00507"/>
    </source>
</evidence>
<feature type="domain" description="HNH nuclease" evidence="2">
    <location>
        <begin position="349"/>
        <end position="401"/>
    </location>
</feature>
<evidence type="ECO:0000256" key="1">
    <source>
        <dbReference type="ARBA" id="ARBA00023450"/>
    </source>
</evidence>
<evidence type="ECO:0000313" key="4">
    <source>
        <dbReference type="Proteomes" id="UP001501004"/>
    </source>
</evidence>
<reference evidence="4" key="1">
    <citation type="journal article" date="2019" name="Int. J. Syst. Evol. Microbiol.">
        <title>The Global Catalogue of Microorganisms (GCM) 10K type strain sequencing project: providing services to taxonomists for standard genome sequencing and annotation.</title>
        <authorList>
            <consortium name="The Broad Institute Genomics Platform"/>
            <consortium name="The Broad Institute Genome Sequencing Center for Infectious Disease"/>
            <person name="Wu L."/>
            <person name="Ma J."/>
        </authorList>
    </citation>
    <scope>NUCLEOTIDE SEQUENCE [LARGE SCALE GENOMIC DNA]</scope>
    <source>
        <strain evidence="4">JCM 16949</strain>
    </source>
</reference>
<keyword evidence="3" id="KW-0540">Nuclease</keyword>
<sequence length="440" mass="47564">MFLEQTSFESESIPTDPHAAEVDLLFELLVEELSGVSPFRDGVDRLGSIERARAALFAEEAIELMDLVQSAIAEAGPGASVDLVVRSVTAEIAVARHVSDRTIQSRISEAWRLVGDFPLTLHALQCGTVSIAHARVIVSEGMTIRDPQRRADYESTVLERAAEVTPGRLGRLAKAAASAIAEVSLEERHEKAREARSVSCTELADGMSEIVAVIPTILATGIADRLTQLGKAVKAARIADPHTPDTSPVDARTLDQLRADLFCDLLLTTQPTGHPHAALDAIRAEVAIVIPALALLGESDEPATILGRGPIGLDDALRMAANTPSLVRVITDPVTDLVLATDNYRPTGKLRRYLRRRDGRCRCPSCNRSAWRSDIDHTVPYSEGGLTEPGNLACLCPGHHTIKHLPGWQLRQPEPGVLEWTTPHGIVAVDRPDVPVRFTA</sequence>
<dbReference type="RefSeq" id="WP_344756638.1">
    <property type="nucleotide sequence ID" value="NZ_BAABAE010000003.1"/>
</dbReference>
<name>A0ABP7FRZ1_9MICO</name>
<gene>
    <name evidence="3" type="ORF">GCM10022239_22210</name>
</gene>
<dbReference type="Pfam" id="PF02720">
    <property type="entry name" value="DUF222"/>
    <property type="match status" value="1"/>
</dbReference>
<dbReference type="InterPro" id="IPR003615">
    <property type="entry name" value="HNH_nuc"/>
</dbReference>
<dbReference type="GO" id="GO:0004519">
    <property type="term" value="F:endonuclease activity"/>
    <property type="evidence" value="ECO:0007669"/>
    <property type="project" value="UniProtKB-KW"/>
</dbReference>
<dbReference type="Pfam" id="PF01844">
    <property type="entry name" value="HNH"/>
    <property type="match status" value="1"/>
</dbReference>
<dbReference type="InterPro" id="IPR002711">
    <property type="entry name" value="HNH"/>
</dbReference>
<dbReference type="CDD" id="cd00085">
    <property type="entry name" value="HNHc"/>
    <property type="match status" value="1"/>
</dbReference>
<organism evidence="3 4">
    <name type="scientific">Leifsonella bigeumensis</name>
    <dbReference type="NCBI Taxonomy" id="433643"/>
    <lineage>
        <taxon>Bacteria</taxon>
        <taxon>Bacillati</taxon>
        <taxon>Actinomycetota</taxon>
        <taxon>Actinomycetes</taxon>
        <taxon>Micrococcales</taxon>
        <taxon>Microbacteriaceae</taxon>
        <taxon>Leifsonella</taxon>
    </lineage>
</organism>
<dbReference type="EMBL" id="BAABAE010000003">
    <property type="protein sequence ID" value="GAA3746200.1"/>
    <property type="molecule type" value="Genomic_DNA"/>
</dbReference>
<comment type="similarity">
    <text evidence="1">Belongs to the Rv1128c/1148c/1588c/1702c/1945/3466 family.</text>
</comment>
<dbReference type="InterPro" id="IPR003870">
    <property type="entry name" value="DUF222"/>
</dbReference>
<accession>A0ABP7FRZ1</accession>
<keyword evidence="3" id="KW-0255">Endonuclease</keyword>
<comment type="caution">
    <text evidence="3">The sequence shown here is derived from an EMBL/GenBank/DDBJ whole genome shotgun (WGS) entry which is preliminary data.</text>
</comment>
<keyword evidence="3" id="KW-0378">Hydrolase</keyword>
<dbReference type="Gene3D" id="1.10.30.50">
    <property type="match status" value="1"/>
</dbReference>